<dbReference type="InterPro" id="IPR019734">
    <property type="entry name" value="TPR_rpt"/>
</dbReference>
<comment type="subcellular location">
    <subcellularLocation>
        <location evidence="1">Cytoplasm</location>
    </subcellularLocation>
</comment>
<dbReference type="InterPro" id="IPR006636">
    <property type="entry name" value="STI1_HS-bd"/>
</dbReference>
<dbReference type="Proteomes" id="UP000198406">
    <property type="component" value="Unassembled WGS sequence"/>
</dbReference>
<dbReference type="InterPro" id="IPR013105">
    <property type="entry name" value="TPR_2"/>
</dbReference>
<feature type="compositionally biased region" description="Basic and acidic residues" evidence="10">
    <location>
        <begin position="219"/>
        <end position="237"/>
    </location>
</feature>
<dbReference type="InParanoid" id="A0A1Z5JES9"/>
<feature type="repeat" description="TPR" evidence="9">
    <location>
        <begin position="434"/>
        <end position="467"/>
    </location>
</feature>
<feature type="repeat" description="TPR" evidence="9">
    <location>
        <begin position="400"/>
        <end position="433"/>
    </location>
</feature>
<evidence type="ECO:0000256" key="7">
    <source>
        <dbReference type="ARBA" id="ARBA00074766"/>
    </source>
</evidence>
<sequence length="554" mass="61525">MTTAEEHKALGNTALQAGNFTKAIEEYSAAIRLDGTNHVYYSNRSAAYLSKEDAPNALEDANACIALNPTFVKGYSRKGAALHALRRYNDAIAAFEEGLKIAPGDAALIKGLESVKKEQKGGPGPVSGLFGPEMMANMARDPRLAVMLQDPDVQAKIRLVQSNPEMLQSVLQDPKMMKLFSLMMVAPEEEEQAKPAARAPAPAPAPEPAPEEDWSQLSPEERAEKEKQKEANEMKKKGNDLYKDKKFDEALAAYDQAIAIDPTNMTFHSNKAAVYLTNKQYDQCIEACMKAVEVGKENRASFEDRAKAYARAAKAYQKKGDLEKAIEMCNEAQLESYDSATQRLLKTLELEKKKADTLAYQDDAKAEEAKQKGNDFFRAQQWPQAVEQYEEAVKRAPKNAAIRNNLAAALCKIMDFNGAVRQIEEALALDPKYVKAYARKGDIEMYRKEFHKAMDSYNKGLSMEPDNKACLEGLSKCRTAIQMGRRNMTAEEKQEQAAHAMADPEIQSIVSDPIVQQVLRDLQENPASIQQVMQDAHMRSKIEKLIASGIIETA</sequence>
<dbReference type="EMBL" id="BDSP01000052">
    <property type="protein sequence ID" value="GAX12515.1"/>
    <property type="molecule type" value="Genomic_DNA"/>
</dbReference>
<comment type="function">
    <text evidence="5">Acts as a co-chaperone and mediates the association of the chaperones HSP70 and HSP90 probably facilitating substrate transfer from HSP70 to HSP90. Stimulates HSP70 ATPase activity and, in contrast, inhibits HSP90 ATPase activity.</text>
</comment>
<dbReference type="SMART" id="SM00727">
    <property type="entry name" value="STI1"/>
    <property type="match status" value="2"/>
</dbReference>
<comment type="caution">
    <text evidence="12">The sequence shown here is derived from an EMBL/GenBank/DDBJ whole genome shotgun (WGS) entry which is preliminary data.</text>
</comment>
<evidence type="ECO:0000259" key="11">
    <source>
        <dbReference type="SMART" id="SM00727"/>
    </source>
</evidence>
<dbReference type="Pfam" id="PF13181">
    <property type="entry name" value="TPR_8"/>
    <property type="match status" value="2"/>
</dbReference>
<name>A0A1Z5JES9_FISSO</name>
<dbReference type="SUPFAM" id="SSF48452">
    <property type="entry name" value="TPR-like"/>
    <property type="match status" value="3"/>
</dbReference>
<reference evidence="12 13" key="1">
    <citation type="journal article" date="2015" name="Plant Cell">
        <title>Oil accumulation by the oleaginous diatom Fistulifera solaris as revealed by the genome and transcriptome.</title>
        <authorList>
            <person name="Tanaka T."/>
            <person name="Maeda Y."/>
            <person name="Veluchamy A."/>
            <person name="Tanaka M."/>
            <person name="Abida H."/>
            <person name="Marechal E."/>
            <person name="Bowler C."/>
            <person name="Muto M."/>
            <person name="Sunaga Y."/>
            <person name="Tanaka M."/>
            <person name="Yoshino T."/>
            <person name="Taniguchi T."/>
            <person name="Fukuda Y."/>
            <person name="Nemoto M."/>
            <person name="Matsumoto M."/>
            <person name="Wong P.S."/>
            <person name="Aburatani S."/>
            <person name="Fujibuchi W."/>
        </authorList>
    </citation>
    <scope>NUCLEOTIDE SEQUENCE [LARGE SCALE GENOMIC DNA]</scope>
    <source>
        <strain evidence="12 13">JPCC DA0580</strain>
    </source>
</reference>
<dbReference type="AlphaFoldDB" id="A0A1Z5JES9"/>
<evidence type="ECO:0000256" key="1">
    <source>
        <dbReference type="ARBA" id="ARBA00004496"/>
    </source>
</evidence>
<dbReference type="GO" id="GO:0051879">
    <property type="term" value="F:Hsp90 protein binding"/>
    <property type="evidence" value="ECO:0007669"/>
    <property type="project" value="TreeGrafter"/>
</dbReference>
<proteinExistence type="predicted"/>
<evidence type="ECO:0000256" key="6">
    <source>
        <dbReference type="ARBA" id="ARBA00066016"/>
    </source>
</evidence>
<organism evidence="12 13">
    <name type="scientific">Fistulifera solaris</name>
    <name type="common">Oleaginous diatom</name>
    <dbReference type="NCBI Taxonomy" id="1519565"/>
    <lineage>
        <taxon>Eukaryota</taxon>
        <taxon>Sar</taxon>
        <taxon>Stramenopiles</taxon>
        <taxon>Ochrophyta</taxon>
        <taxon>Bacillariophyta</taxon>
        <taxon>Bacillariophyceae</taxon>
        <taxon>Bacillariophycidae</taxon>
        <taxon>Naviculales</taxon>
        <taxon>Naviculaceae</taxon>
        <taxon>Fistulifera</taxon>
    </lineage>
</organism>
<dbReference type="Pfam" id="PF13414">
    <property type="entry name" value="TPR_11"/>
    <property type="match status" value="2"/>
</dbReference>
<feature type="repeat" description="TPR" evidence="9">
    <location>
        <begin position="4"/>
        <end position="37"/>
    </location>
</feature>
<dbReference type="InterPro" id="IPR011990">
    <property type="entry name" value="TPR-like_helical_dom_sf"/>
</dbReference>
<dbReference type="GO" id="GO:0005737">
    <property type="term" value="C:cytoplasm"/>
    <property type="evidence" value="ECO:0007669"/>
    <property type="project" value="UniProtKB-SubCell"/>
</dbReference>
<feature type="region of interest" description="Disordered" evidence="10">
    <location>
        <begin position="190"/>
        <end position="237"/>
    </location>
</feature>
<dbReference type="SMART" id="SM00028">
    <property type="entry name" value="TPR"/>
    <property type="match status" value="9"/>
</dbReference>
<feature type="domain" description="STI1" evidence="11">
    <location>
        <begin position="131"/>
        <end position="180"/>
    </location>
</feature>
<dbReference type="PROSITE" id="PS50005">
    <property type="entry name" value="TPR"/>
    <property type="match status" value="6"/>
</dbReference>
<keyword evidence="13" id="KW-1185">Reference proteome</keyword>
<dbReference type="OrthoDB" id="2423701at2759"/>
<feature type="domain" description="STI1" evidence="11">
    <location>
        <begin position="503"/>
        <end position="542"/>
    </location>
</feature>
<evidence type="ECO:0000313" key="13">
    <source>
        <dbReference type="Proteomes" id="UP000198406"/>
    </source>
</evidence>
<dbReference type="FunFam" id="1.10.260.100:FF:000002">
    <property type="entry name" value="Stress-induced-phosphoprotein 1 (Hsp70/Hsp90-organizing)"/>
    <property type="match status" value="1"/>
</dbReference>
<dbReference type="PANTHER" id="PTHR22904:SF523">
    <property type="entry name" value="STRESS-INDUCED-PHOSPHOPROTEIN 1"/>
    <property type="match status" value="1"/>
</dbReference>
<evidence type="ECO:0000256" key="8">
    <source>
        <dbReference type="ARBA" id="ARBA00076447"/>
    </source>
</evidence>
<gene>
    <name evidence="12" type="ORF">FisN_24Hh091</name>
</gene>
<dbReference type="Gene3D" id="1.10.260.100">
    <property type="match status" value="2"/>
</dbReference>
<feature type="repeat" description="TPR" evidence="9">
    <location>
        <begin position="366"/>
        <end position="399"/>
    </location>
</feature>
<protein>
    <recommendedName>
        <fullName evidence="7">Hsp70-Hsp90 organising protein</fullName>
    </recommendedName>
    <alternativeName>
        <fullName evidence="8">Stress-inducible protein 1</fullName>
    </alternativeName>
</protein>
<evidence type="ECO:0000256" key="2">
    <source>
        <dbReference type="ARBA" id="ARBA00022490"/>
    </source>
</evidence>
<evidence type="ECO:0000256" key="5">
    <source>
        <dbReference type="ARBA" id="ARBA00056105"/>
    </source>
</evidence>
<evidence type="ECO:0000256" key="10">
    <source>
        <dbReference type="SAM" id="MobiDB-lite"/>
    </source>
</evidence>
<dbReference type="Gene3D" id="1.25.40.10">
    <property type="entry name" value="Tetratricopeptide repeat domain"/>
    <property type="match status" value="3"/>
</dbReference>
<comment type="subunit">
    <text evidence="6">Monomer. Homodimer. Forms a complex composed of HOP and chaperones HSP70 and HSP90; the interaction is stronger in the absence of ATP. Interacts (via TPR 1, 2, 3, 7, 8 and 9 repeats) with HSP70 (via C-terminus); the interaction is direct and is stronger in the absence of ATP. Interacts (via TPR 4, 5 and 6 repeats) with HSP90 (via C-terminus); the interaction is direct.</text>
</comment>
<dbReference type="Pfam" id="PF17830">
    <property type="entry name" value="STI1-HOP_DP"/>
    <property type="match status" value="2"/>
</dbReference>
<evidence type="ECO:0000313" key="12">
    <source>
        <dbReference type="EMBL" id="GAX12515.1"/>
    </source>
</evidence>
<keyword evidence="3" id="KW-0677">Repeat</keyword>
<dbReference type="Pfam" id="PF07719">
    <property type="entry name" value="TPR_2"/>
    <property type="match status" value="2"/>
</dbReference>
<evidence type="ECO:0000256" key="9">
    <source>
        <dbReference type="PROSITE-ProRule" id="PRU00339"/>
    </source>
</evidence>
<dbReference type="InterPro" id="IPR041243">
    <property type="entry name" value="STI1/HOP_DP"/>
</dbReference>
<evidence type="ECO:0000256" key="3">
    <source>
        <dbReference type="ARBA" id="ARBA00022737"/>
    </source>
</evidence>
<dbReference type="PANTHER" id="PTHR22904">
    <property type="entry name" value="TPR REPEAT CONTAINING PROTEIN"/>
    <property type="match status" value="1"/>
</dbReference>
<keyword evidence="2" id="KW-0963">Cytoplasm</keyword>
<evidence type="ECO:0000256" key="4">
    <source>
        <dbReference type="ARBA" id="ARBA00022803"/>
    </source>
</evidence>
<keyword evidence="4 9" id="KW-0802">TPR repeat</keyword>
<dbReference type="FunFam" id="1.25.40.10:FF:000020">
    <property type="entry name" value="Stress-induced phosphoprotein 1"/>
    <property type="match status" value="1"/>
</dbReference>
<feature type="repeat" description="TPR" evidence="9">
    <location>
        <begin position="72"/>
        <end position="105"/>
    </location>
</feature>
<accession>A0A1Z5JES9</accession>
<feature type="repeat" description="TPR" evidence="9">
    <location>
        <begin position="231"/>
        <end position="264"/>
    </location>
</feature>